<dbReference type="GO" id="GO:0051453">
    <property type="term" value="P:regulation of intracellular pH"/>
    <property type="evidence" value="ECO:0007669"/>
    <property type="project" value="TreeGrafter"/>
</dbReference>
<dbReference type="InterPro" id="IPR018422">
    <property type="entry name" value="Cation/H_exchanger_CPA1"/>
</dbReference>
<feature type="transmembrane region" description="Helical" evidence="11">
    <location>
        <begin position="424"/>
        <end position="446"/>
    </location>
</feature>
<gene>
    <name evidence="13" type="ORF">AB1Y20_015027</name>
</gene>
<keyword evidence="9" id="KW-0739">Sodium transport</keyword>
<keyword evidence="6" id="KW-0915">Sodium</keyword>
<evidence type="ECO:0000256" key="10">
    <source>
        <dbReference type="SAM" id="MobiDB-lite"/>
    </source>
</evidence>
<evidence type="ECO:0000256" key="5">
    <source>
        <dbReference type="ARBA" id="ARBA00022989"/>
    </source>
</evidence>
<evidence type="ECO:0000256" key="6">
    <source>
        <dbReference type="ARBA" id="ARBA00023053"/>
    </source>
</evidence>
<dbReference type="GO" id="GO:0005886">
    <property type="term" value="C:plasma membrane"/>
    <property type="evidence" value="ECO:0007669"/>
    <property type="project" value="UniProtKB-SubCell"/>
</dbReference>
<keyword evidence="8 11" id="KW-0472">Membrane</keyword>
<evidence type="ECO:0000313" key="13">
    <source>
        <dbReference type="EMBL" id="KAL1526311.1"/>
    </source>
</evidence>
<dbReference type="Gene3D" id="6.10.140.1330">
    <property type="match status" value="1"/>
</dbReference>
<dbReference type="GO" id="GO:0005509">
    <property type="term" value="F:calcium ion binding"/>
    <property type="evidence" value="ECO:0007669"/>
    <property type="project" value="InterPro"/>
</dbReference>
<comment type="caution">
    <text evidence="13">The sequence shown here is derived from an EMBL/GenBank/DDBJ whole genome shotgun (WGS) entry which is preliminary data.</text>
</comment>
<feature type="transmembrane region" description="Helical" evidence="11">
    <location>
        <begin position="274"/>
        <end position="300"/>
    </location>
</feature>
<organism evidence="13 14">
    <name type="scientific">Prymnesium parvum</name>
    <name type="common">Toxic golden alga</name>
    <dbReference type="NCBI Taxonomy" id="97485"/>
    <lineage>
        <taxon>Eukaryota</taxon>
        <taxon>Haptista</taxon>
        <taxon>Haptophyta</taxon>
        <taxon>Prymnesiophyceae</taxon>
        <taxon>Prymnesiales</taxon>
        <taxon>Prymnesiaceae</taxon>
        <taxon>Prymnesium</taxon>
    </lineage>
</organism>
<comment type="subcellular location">
    <subcellularLocation>
        <location evidence="1">Cell membrane</location>
        <topology evidence="1">Multi-pass membrane protein</topology>
    </subcellularLocation>
</comment>
<sequence length="1853" mass="201803">MGIICLCINFAQITTDLQALAPFAGMTGNTTHTYGTENLTHHNSSDSSHNGTDGSGSGSGSGHGSGHSSLEEHAVHSTAHTTILFILIAVVAGCAIQHFSSRYLKTLPFSPAVFVFGILLAVIDKFMLDGDNELHESISRWQEIDGHLLLNIFLPPLLMAESIHLDWHVAKRSASQCIILAFPGVVLGTFLTAVYSTNVLPYDWSASLAWSFGAVLAATDPVAVVSMLKELGAPASITMIISGESLLNDGSAMVIWRFFFELYLGSRSLDGGGLILFLIQLAVGGAALGLAFGFLSLYWLSLASHKLEHTDVIVQVVLTIVLSYCCYYTCENIAQADSIQIEEIRLGVSGVLAVVVQGTFLSATFWPIVASRQTMEHVWHTVEWVYTVLLFSLAGLIVGGFIVNIENCEIGEAETDLCLSDLPWVFVTYVAVVVIRLITLLALLPILRRLGYGLSLPGVLVCTWGGLRGAVGLALALSMQVDLLGSRDGKLVVLQVAGVALLTLLVNAPLSPALLSYLRLAKPTETKRRLLLDMERRVHSYALEQYLDLIKKDEWKLHSEEWESKLVEAITSLSKAVEERAKKERVPGLSQKHSRAEIASLMRIAAEQAERSKKSKMSVHHKTIAEKAYSSLHLPHLHSHFPNLHLRAPHLHLHLPHMDPHNLPQIHLPQIHMPHLHLHLPNLQKRNLPTLSHIPHPHLHLPNFRFSHHTSTGGMVLLDVTGDGLVDSIGFDTNGDGKLDMIGFDTTGDGKLDTVGFDSNGDGIVDTLKKVSPEELPQHLPQPLRPPSNAASTPPRKPRGKSLARAIASPGAVPIDVSGNGVFDSVGFDTNGDGKVDLVKCDTTGDGRLDTIALDAGDVVTCQPIPASMMASFGSEYSEMLEAYSVEAPSRRVATGPSVLEAASARGAVPLDATGDGIIDSVGFDTDGDGKVDMVGFDTTGDGRLDTLGFDTNGDGMVDSLEPLPPNFDVHSFAASMYTPPPSRGSSRVQVEDGRAPSIFLLSVVTTPGAVPLDAAGTGIIDSVGFDTNGDGRVDMVGFDTTGDGKLDMVGFDSNGDGRVDTLKPITHDFDLTDLKKTSKNLRRSSIPSLNLLASMPSTENARSVQMSPLQAPLPHVQQQSDASKKMKPKMGTIRLKKVNRVSGKGLLASVTQRQDALSDGSSIASAEDDPATFSLPAAVMQSSPPSEQGKKRPAAPRPASSSNRPSNISTATSPNVSSTTASPHLDSKEKQQRPSRLQGLAQALEFDQAAHLVDARLNARVPNTTKCLSEDSGGTNSPSKQDMHQAAIRVQAALRGRQERMQIEHTKKVTHSHRLLHVRFIFLHVLKRVYLSFVEDGIVPARSLLAHDLTNSVDMAVDHLGLPLFDWAVIVQDVIRLPWYKRIWLSKDAGNKSDTGNLSPVTQEADAWDGVRFHSPNKMLGLASTIAAKVAKKRRAWHSKVPKALWRLTSWFWKATQRLVQQLRLDTLLLRLNLTHYDEHAVYVLRCFILAHEEAQRELRADLTADDASDVRAEVIEVIQESQLAVHEARRYLRQLTSVSQQRGFADLVESVRSRQLAGLILSRLEAFVHRMMERGALDERDAQQLMHEFAADEERIQRKGAKMFVPDKSLKERSLSRPVISNSHADAVAELQRIHVSGQKRLRQLQLLTKATIAFKQKIKEDDLVEESSSRCKGNLGKLAEESSKRSPILTRRMKSALKASLPMPGLAVKHDSLARLEKQSVNEVDRDMLQEASRHSRAPCHSSLLNHHNHSSSYSGGLSSEDFADALAPITNTTRTFGGLSIKVPDSAASFSHGSRSRMPHGQICTSPVLGPERSAPFPTFNEVSDEQSSSTSKKLARRCSAPCLSRPTD</sequence>
<dbReference type="InterPro" id="IPR006153">
    <property type="entry name" value="Cation/H_exchanger_TM"/>
</dbReference>
<dbReference type="GO" id="GO:0015386">
    <property type="term" value="F:potassium:proton antiporter activity"/>
    <property type="evidence" value="ECO:0007669"/>
    <property type="project" value="TreeGrafter"/>
</dbReference>
<dbReference type="PANTHER" id="PTHR10110">
    <property type="entry name" value="SODIUM/HYDROGEN EXCHANGER"/>
    <property type="match status" value="1"/>
</dbReference>
<feature type="domain" description="Cation/H+ exchanger transmembrane" evidence="12">
    <location>
        <begin position="87"/>
        <end position="507"/>
    </location>
</feature>
<feature type="transmembrane region" description="Helical" evidence="11">
    <location>
        <begin position="177"/>
        <end position="196"/>
    </location>
</feature>
<reference evidence="13 14" key="1">
    <citation type="journal article" date="2024" name="Science">
        <title>Giant polyketide synthase enzymes in the biosynthesis of giant marine polyether toxins.</title>
        <authorList>
            <person name="Fallon T.R."/>
            <person name="Shende V.V."/>
            <person name="Wierzbicki I.H."/>
            <person name="Pendleton A.L."/>
            <person name="Watervoot N.F."/>
            <person name="Auber R.P."/>
            <person name="Gonzalez D.J."/>
            <person name="Wisecaver J.H."/>
            <person name="Moore B.S."/>
        </authorList>
    </citation>
    <scope>NUCLEOTIDE SEQUENCE [LARGE SCALE GENOMIC DNA]</scope>
    <source>
        <strain evidence="13 14">12B1</strain>
    </source>
</reference>
<feature type="region of interest" description="Disordered" evidence="10">
    <location>
        <begin position="775"/>
        <end position="804"/>
    </location>
</feature>
<feature type="transmembrane region" description="Helical" evidence="11">
    <location>
        <begin position="491"/>
        <end position="510"/>
    </location>
</feature>
<feature type="compositionally biased region" description="Gly residues" evidence="10">
    <location>
        <begin position="53"/>
        <end position="65"/>
    </location>
</feature>
<keyword evidence="2" id="KW-0813">Transport</keyword>
<evidence type="ECO:0000256" key="4">
    <source>
        <dbReference type="ARBA" id="ARBA00022692"/>
    </source>
</evidence>
<dbReference type="InterPro" id="IPR028974">
    <property type="entry name" value="TSP_type-3_rpt"/>
</dbReference>
<evidence type="ECO:0000256" key="9">
    <source>
        <dbReference type="ARBA" id="ARBA00023201"/>
    </source>
</evidence>
<evidence type="ECO:0000256" key="8">
    <source>
        <dbReference type="ARBA" id="ARBA00023136"/>
    </source>
</evidence>
<protein>
    <recommendedName>
        <fullName evidence="12">Cation/H+ exchanger transmembrane domain-containing protein</fullName>
    </recommendedName>
</protein>
<feature type="transmembrane region" description="Helical" evidence="11">
    <location>
        <begin position="312"/>
        <end position="330"/>
    </location>
</feature>
<feature type="transmembrane region" description="Helical" evidence="11">
    <location>
        <begin position="458"/>
        <end position="479"/>
    </location>
</feature>
<feature type="transmembrane region" description="Helical" evidence="11">
    <location>
        <begin position="78"/>
        <end position="96"/>
    </location>
</feature>
<evidence type="ECO:0000259" key="12">
    <source>
        <dbReference type="Pfam" id="PF00999"/>
    </source>
</evidence>
<evidence type="ECO:0000256" key="11">
    <source>
        <dbReference type="SAM" id="Phobius"/>
    </source>
</evidence>
<dbReference type="Proteomes" id="UP001515480">
    <property type="component" value="Unassembled WGS sequence"/>
</dbReference>
<keyword evidence="14" id="KW-1185">Reference proteome</keyword>
<dbReference type="PROSITE" id="PS50096">
    <property type="entry name" value="IQ"/>
    <property type="match status" value="1"/>
</dbReference>
<keyword evidence="4 11" id="KW-0812">Transmembrane</keyword>
<evidence type="ECO:0000256" key="2">
    <source>
        <dbReference type="ARBA" id="ARBA00022448"/>
    </source>
</evidence>
<proteinExistence type="predicted"/>
<feature type="compositionally biased region" description="Low complexity" evidence="10">
    <location>
        <begin position="1198"/>
        <end position="1208"/>
    </location>
</feature>
<dbReference type="SUPFAM" id="SSF69318">
    <property type="entry name" value="Integrin alpha N-terminal domain"/>
    <property type="match status" value="1"/>
</dbReference>
<feature type="transmembrane region" description="Helical" evidence="11">
    <location>
        <begin position="351"/>
        <end position="369"/>
    </location>
</feature>
<feature type="transmembrane region" description="Helical" evidence="11">
    <location>
        <begin position="108"/>
        <end position="128"/>
    </location>
</feature>
<dbReference type="SUPFAM" id="SSF103647">
    <property type="entry name" value="TSP type-3 repeat"/>
    <property type="match status" value="2"/>
</dbReference>
<feature type="region of interest" description="Disordered" evidence="10">
    <location>
        <begin position="1792"/>
        <end position="1853"/>
    </location>
</feature>
<dbReference type="GO" id="GO:0098719">
    <property type="term" value="P:sodium ion import across plasma membrane"/>
    <property type="evidence" value="ECO:0007669"/>
    <property type="project" value="TreeGrafter"/>
</dbReference>
<feature type="compositionally biased region" description="Polar residues" evidence="10">
    <location>
        <begin position="1209"/>
        <end position="1223"/>
    </location>
</feature>
<keyword evidence="5 11" id="KW-1133">Transmembrane helix</keyword>
<dbReference type="Pfam" id="PF00999">
    <property type="entry name" value="Na_H_Exchanger"/>
    <property type="match status" value="1"/>
</dbReference>
<keyword evidence="7" id="KW-0406">Ion transport</keyword>
<feature type="region of interest" description="Disordered" evidence="10">
    <location>
        <begin position="1180"/>
        <end position="1238"/>
    </location>
</feature>
<evidence type="ECO:0000313" key="14">
    <source>
        <dbReference type="Proteomes" id="UP001515480"/>
    </source>
</evidence>
<name>A0AB34JWL4_PRYPA</name>
<accession>A0AB34JWL4</accession>
<keyword evidence="3" id="KW-1003">Cell membrane</keyword>
<dbReference type="EMBL" id="JBGBPQ010000003">
    <property type="protein sequence ID" value="KAL1526311.1"/>
    <property type="molecule type" value="Genomic_DNA"/>
</dbReference>
<dbReference type="InterPro" id="IPR028994">
    <property type="entry name" value="Integrin_alpha_N"/>
</dbReference>
<dbReference type="CDD" id="cd23767">
    <property type="entry name" value="IQCD"/>
    <property type="match status" value="1"/>
</dbReference>
<dbReference type="GO" id="GO:0015385">
    <property type="term" value="F:sodium:proton antiporter activity"/>
    <property type="evidence" value="ECO:0007669"/>
    <property type="project" value="InterPro"/>
</dbReference>
<evidence type="ECO:0000256" key="3">
    <source>
        <dbReference type="ARBA" id="ARBA00022475"/>
    </source>
</evidence>
<feature type="transmembrane region" description="Helical" evidence="11">
    <location>
        <begin position="384"/>
        <end position="403"/>
    </location>
</feature>
<evidence type="ECO:0000256" key="7">
    <source>
        <dbReference type="ARBA" id="ARBA00023065"/>
    </source>
</evidence>
<feature type="transmembrane region" description="Helical" evidence="11">
    <location>
        <begin position="208"/>
        <end position="228"/>
    </location>
</feature>
<feature type="region of interest" description="Disordered" evidence="10">
    <location>
        <begin position="34"/>
        <end position="71"/>
    </location>
</feature>
<evidence type="ECO:0000256" key="1">
    <source>
        <dbReference type="ARBA" id="ARBA00004651"/>
    </source>
</evidence>
<dbReference type="PANTHER" id="PTHR10110:SF86">
    <property type="entry name" value="SODIUM_HYDROGEN EXCHANGER 7"/>
    <property type="match status" value="1"/>
</dbReference>